<dbReference type="EMBL" id="DS547170">
    <property type="protein sequence ID" value="EDQ99179.1"/>
    <property type="molecule type" value="Genomic_DNA"/>
</dbReference>
<evidence type="ECO:0000313" key="3">
    <source>
        <dbReference type="Proteomes" id="UP000001194"/>
    </source>
</evidence>
<name>B0E1T3_LACBS</name>
<dbReference type="GeneID" id="6085803"/>
<evidence type="ECO:0000256" key="1">
    <source>
        <dbReference type="SAM" id="MobiDB-lite"/>
    </source>
</evidence>
<evidence type="ECO:0000313" key="2">
    <source>
        <dbReference type="EMBL" id="EDQ99179.1"/>
    </source>
</evidence>
<dbReference type="OrthoDB" id="3240105at2759"/>
<dbReference type="HOGENOM" id="CLU_1611062_0_0_1"/>
<feature type="region of interest" description="Disordered" evidence="1">
    <location>
        <begin position="133"/>
        <end position="165"/>
    </location>
</feature>
<dbReference type="KEGG" id="lbc:LACBIDRAFT_317450"/>
<feature type="region of interest" description="Disordered" evidence="1">
    <location>
        <begin position="99"/>
        <end position="118"/>
    </location>
</feature>
<proteinExistence type="predicted"/>
<feature type="compositionally biased region" description="Basic and acidic residues" evidence="1">
    <location>
        <begin position="143"/>
        <end position="165"/>
    </location>
</feature>
<organism evidence="3">
    <name type="scientific">Laccaria bicolor (strain S238N-H82 / ATCC MYA-4686)</name>
    <name type="common">Bicoloured deceiver</name>
    <name type="synonym">Laccaria laccata var. bicolor</name>
    <dbReference type="NCBI Taxonomy" id="486041"/>
    <lineage>
        <taxon>Eukaryota</taxon>
        <taxon>Fungi</taxon>
        <taxon>Dikarya</taxon>
        <taxon>Basidiomycota</taxon>
        <taxon>Agaricomycotina</taxon>
        <taxon>Agaricomycetes</taxon>
        <taxon>Agaricomycetidae</taxon>
        <taxon>Agaricales</taxon>
        <taxon>Agaricineae</taxon>
        <taxon>Hydnangiaceae</taxon>
        <taxon>Laccaria</taxon>
    </lineage>
</organism>
<protein>
    <submittedName>
        <fullName evidence="2">Predicted protein</fullName>
    </submittedName>
</protein>
<dbReference type="AlphaFoldDB" id="B0E1T3"/>
<reference evidence="2 3" key="1">
    <citation type="journal article" date="2008" name="Nature">
        <title>The genome of Laccaria bicolor provides insights into mycorrhizal symbiosis.</title>
        <authorList>
            <person name="Martin F."/>
            <person name="Aerts A."/>
            <person name="Ahren D."/>
            <person name="Brun A."/>
            <person name="Danchin E.G.J."/>
            <person name="Duchaussoy F."/>
            <person name="Gibon J."/>
            <person name="Kohler A."/>
            <person name="Lindquist E."/>
            <person name="Pereda V."/>
            <person name="Salamov A."/>
            <person name="Shapiro H.J."/>
            <person name="Wuyts J."/>
            <person name="Blaudez D."/>
            <person name="Buee M."/>
            <person name="Brokstein P."/>
            <person name="Canbaeck B."/>
            <person name="Cohen D."/>
            <person name="Courty P.E."/>
            <person name="Coutinho P.M."/>
            <person name="Delaruelle C."/>
            <person name="Detter J.C."/>
            <person name="Deveau A."/>
            <person name="DiFazio S."/>
            <person name="Duplessis S."/>
            <person name="Fraissinet-Tachet L."/>
            <person name="Lucic E."/>
            <person name="Frey-Klett P."/>
            <person name="Fourrey C."/>
            <person name="Feussner I."/>
            <person name="Gay G."/>
            <person name="Grimwood J."/>
            <person name="Hoegger P.J."/>
            <person name="Jain P."/>
            <person name="Kilaru S."/>
            <person name="Labbe J."/>
            <person name="Lin Y.C."/>
            <person name="Legue V."/>
            <person name="Le Tacon F."/>
            <person name="Marmeisse R."/>
            <person name="Melayah D."/>
            <person name="Montanini B."/>
            <person name="Muratet M."/>
            <person name="Nehls U."/>
            <person name="Niculita-Hirzel H."/>
            <person name="Oudot-Le Secq M.P."/>
            <person name="Peter M."/>
            <person name="Quesneville H."/>
            <person name="Rajashekar B."/>
            <person name="Reich M."/>
            <person name="Rouhier N."/>
            <person name="Schmutz J."/>
            <person name="Yin T."/>
            <person name="Chalot M."/>
            <person name="Henrissat B."/>
            <person name="Kuees U."/>
            <person name="Lucas S."/>
            <person name="Van de Peer Y."/>
            <person name="Podila G.K."/>
            <person name="Polle A."/>
            <person name="Pukkila P.J."/>
            <person name="Richardson P.M."/>
            <person name="Rouze P."/>
            <person name="Sanders I.R."/>
            <person name="Stajich J.E."/>
            <person name="Tunlid A."/>
            <person name="Tuskan G."/>
            <person name="Grigoriev I.V."/>
        </authorList>
    </citation>
    <scope>NUCLEOTIDE SEQUENCE [LARGE SCALE GENOMIC DNA]</scope>
    <source>
        <strain evidence="3">S238N-H82 / ATCC MYA-4686</strain>
    </source>
</reference>
<dbReference type="RefSeq" id="XP_001890146.1">
    <property type="nucleotide sequence ID" value="XM_001890111.1"/>
</dbReference>
<dbReference type="Proteomes" id="UP000001194">
    <property type="component" value="Unassembled WGS sequence"/>
</dbReference>
<sequence>MCANAKIFMVQARQHIFRAGVMMPYLVIQGNAVSYVTVDHNSTACCGFSLLYKMVRTTPHSPPKSSPDMSDLGCAVVMNGNLLNASEIIFYNDPDNETPISGSGASPPKPSVHPFFSHNTPPTRIVVGACCSSHTSHPSARLVDPDNAKSSAEKSVSRGSEESVI</sequence>
<keyword evidence="3" id="KW-1185">Reference proteome</keyword>
<dbReference type="InParanoid" id="B0E1T3"/>
<gene>
    <name evidence="2" type="ORF">LACBIDRAFT_317450</name>
</gene>
<accession>B0E1T3</accession>